<protein>
    <submittedName>
        <fullName evidence="2">Lysine 6-dehydrogenase</fullName>
    </submittedName>
</protein>
<accession>A0A6V8PHR2</accession>
<evidence type="ECO:0000313" key="2">
    <source>
        <dbReference type="EMBL" id="GFP32215.1"/>
    </source>
</evidence>
<name>A0A6V8PHR2_9ACTN</name>
<dbReference type="InterPro" id="IPR005097">
    <property type="entry name" value="Sacchrp_dh_NADP-bd"/>
</dbReference>
<evidence type="ECO:0000259" key="1">
    <source>
        <dbReference type="Pfam" id="PF03435"/>
    </source>
</evidence>
<dbReference type="InterPro" id="IPR036291">
    <property type="entry name" value="NAD(P)-bd_dom_sf"/>
</dbReference>
<proteinExistence type="predicted"/>
<dbReference type="PANTHER" id="PTHR43796:SF2">
    <property type="entry name" value="CARBOXYNORSPERMIDINE SYNTHASE"/>
    <property type="match status" value="1"/>
</dbReference>
<dbReference type="PANTHER" id="PTHR43796">
    <property type="entry name" value="CARBOXYNORSPERMIDINE SYNTHASE"/>
    <property type="match status" value="1"/>
</dbReference>
<sequence>MKVVVLGGAGDMGSEAVKELVKFPEVERITIADLNTAAAEKLVSSLGQEKVRVQKVDATCHQDLVNVLKGHTVAAGALGPFYRFEKPIVEAALAAGVDYVSICDDHDAASAVIQMDRTARDKGRKALTGMGWTPGLSNILARKGYHALERPESIRIYWAGSSGDSTGFAVILHTIHIFVSTIMDQEGKVLGKSRVSTDRPAIQNYLKSLDGLKPTKAVIEAGFNWSYFYDQLAEEIEEVCLAHPLKTRLIA</sequence>
<organism evidence="2 3">
    <name type="scientific">Candidatus Hakubella thermalkaliphila</name>
    <dbReference type="NCBI Taxonomy" id="2754717"/>
    <lineage>
        <taxon>Bacteria</taxon>
        <taxon>Bacillati</taxon>
        <taxon>Actinomycetota</taxon>
        <taxon>Actinomycetota incertae sedis</taxon>
        <taxon>Candidatus Hakubellales</taxon>
        <taxon>Candidatus Hakubellaceae</taxon>
        <taxon>Candidatus Hakubella</taxon>
    </lineage>
</organism>
<dbReference type="Proteomes" id="UP000568877">
    <property type="component" value="Unassembled WGS sequence"/>
</dbReference>
<dbReference type="Gene3D" id="3.40.50.720">
    <property type="entry name" value="NAD(P)-binding Rossmann-like Domain"/>
    <property type="match status" value="1"/>
</dbReference>
<dbReference type="AlphaFoldDB" id="A0A6V8PHR2"/>
<dbReference type="Pfam" id="PF03435">
    <property type="entry name" value="Sacchrp_dh_NADP"/>
    <property type="match status" value="1"/>
</dbReference>
<dbReference type="EMBL" id="BLSA01000044">
    <property type="protein sequence ID" value="GFP32215.1"/>
    <property type="molecule type" value="Genomic_DNA"/>
</dbReference>
<comment type="caution">
    <text evidence="2">The sequence shown here is derived from an EMBL/GenBank/DDBJ whole genome shotgun (WGS) entry which is preliminary data.</text>
</comment>
<dbReference type="SUPFAM" id="SSF51735">
    <property type="entry name" value="NAD(P)-binding Rossmann-fold domains"/>
    <property type="match status" value="1"/>
</dbReference>
<evidence type="ECO:0000313" key="3">
    <source>
        <dbReference type="Proteomes" id="UP000568877"/>
    </source>
</evidence>
<feature type="domain" description="Saccharopine dehydrogenase NADP binding" evidence="1">
    <location>
        <begin position="3"/>
        <end position="118"/>
    </location>
</feature>
<reference evidence="2 3" key="1">
    <citation type="journal article" date="2020" name="Front. Microbiol.">
        <title>Single-cell genomics of novel Actinobacteria with the Wood-Ljungdahl pathway discovered in a serpentinizing system.</title>
        <authorList>
            <person name="Merino N."/>
            <person name="Kawai M."/>
            <person name="Boyd E.S."/>
            <person name="Colman D.R."/>
            <person name="McGlynn S.E."/>
            <person name="Nealson K.H."/>
            <person name="Kurokawa K."/>
            <person name="Hongoh Y."/>
        </authorList>
    </citation>
    <scope>NUCLEOTIDE SEQUENCE [LARGE SCALE GENOMIC DNA]</scope>
    <source>
        <strain evidence="2 3">S42</strain>
    </source>
</reference>
<gene>
    <name evidence="2" type="ORF">HKBW3S42_00520</name>
</gene>